<keyword evidence="1" id="KW-0472">Membrane</keyword>
<dbReference type="Gene3D" id="2.40.50.140">
    <property type="entry name" value="Nucleic acid-binding proteins"/>
    <property type="match status" value="1"/>
</dbReference>
<gene>
    <name evidence="3" type="ORF">GXP70_19035</name>
</gene>
<dbReference type="KEGG" id="plyc:GXP70_19035"/>
<dbReference type="GO" id="GO:0008233">
    <property type="term" value="F:peptidase activity"/>
    <property type="evidence" value="ECO:0007669"/>
    <property type="project" value="UniProtKB-KW"/>
</dbReference>
<dbReference type="Pfam" id="PF25842">
    <property type="entry name" value="NfeD_TM"/>
    <property type="match status" value="1"/>
</dbReference>
<dbReference type="InterPro" id="IPR012340">
    <property type="entry name" value="NA-bd_OB-fold"/>
</dbReference>
<protein>
    <submittedName>
        <fullName evidence="3">Protease</fullName>
    </submittedName>
</protein>
<feature type="transmembrane region" description="Helical" evidence="1">
    <location>
        <begin position="47"/>
        <end position="64"/>
    </location>
</feature>
<dbReference type="RefSeq" id="WP_162358305.1">
    <property type="nucleotide sequence ID" value="NZ_CP048209.1"/>
</dbReference>
<reference evidence="3 4" key="1">
    <citation type="submission" date="2020-01" db="EMBL/GenBank/DDBJ databases">
        <title>Paenibacillus sp. nov., isolated from tomato rhizosphere.</title>
        <authorList>
            <person name="Weon H.-Y."/>
            <person name="Lee S.A."/>
        </authorList>
    </citation>
    <scope>NUCLEOTIDE SEQUENCE [LARGE SCALE GENOMIC DNA]</scope>
    <source>
        <strain evidence="3 4">12200R-189</strain>
    </source>
</reference>
<organism evidence="3 4">
    <name type="scientific">Paenibacillus lycopersici</name>
    <dbReference type="NCBI Taxonomy" id="2704462"/>
    <lineage>
        <taxon>Bacteria</taxon>
        <taxon>Bacillati</taxon>
        <taxon>Bacillota</taxon>
        <taxon>Bacilli</taxon>
        <taxon>Bacillales</taxon>
        <taxon>Paenibacillaceae</taxon>
        <taxon>Paenibacillus</taxon>
    </lineage>
</organism>
<keyword evidence="1" id="KW-0812">Transmembrane</keyword>
<name>A0A6C0FXQ2_9BACL</name>
<proteinExistence type="predicted"/>
<evidence type="ECO:0000313" key="4">
    <source>
        <dbReference type="Proteomes" id="UP000476064"/>
    </source>
</evidence>
<sequence length="175" mass="17817">MEGLYLGCLIAGILFALVSVVLGDWLSLALDGVLDFLSLDGVPVLKPTAVVGGVTVFGGAGLLLEHHSGFGHAANAALAALGAVAAAIGVYYAYIRPMERSEHSTGYSMKELTGMRGEVTVPIPASGFGEVTVKAGVGLSNHIAASFDGTEIAAGSRIVVIGIEAHTLLVSKLEL</sequence>
<evidence type="ECO:0000313" key="3">
    <source>
        <dbReference type="EMBL" id="QHT61868.1"/>
    </source>
</evidence>
<keyword evidence="3" id="KW-0645">Protease</keyword>
<keyword evidence="3" id="KW-0378">Hydrolase</keyword>
<feature type="domain" description="Membrane protein NfeD2 N-terminal transmembrane" evidence="2">
    <location>
        <begin position="1"/>
        <end position="102"/>
    </location>
</feature>
<keyword evidence="1" id="KW-1133">Transmembrane helix</keyword>
<dbReference type="EMBL" id="CP048209">
    <property type="protein sequence ID" value="QHT61868.1"/>
    <property type="molecule type" value="Genomic_DNA"/>
</dbReference>
<evidence type="ECO:0000256" key="1">
    <source>
        <dbReference type="SAM" id="Phobius"/>
    </source>
</evidence>
<dbReference type="GO" id="GO:0006508">
    <property type="term" value="P:proteolysis"/>
    <property type="evidence" value="ECO:0007669"/>
    <property type="project" value="UniProtKB-KW"/>
</dbReference>
<feature type="transmembrane region" description="Helical" evidence="1">
    <location>
        <begin position="76"/>
        <end position="94"/>
    </location>
</feature>
<dbReference type="Proteomes" id="UP000476064">
    <property type="component" value="Chromosome"/>
</dbReference>
<dbReference type="AlphaFoldDB" id="A0A6C0FXQ2"/>
<dbReference type="InterPro" id="IPR058653">
    <property type="entry name" value="NfeD2_TM"/>
</dbReference>
<keyword evidence="4" id="KW-1185">Reference proteome</keyword>
<accession>A0A6C0FXQ2</accession>
<evidence type="ECO:0000259" key="2">
    <source>
        <dbReference type="Pfam" id="PF25842"/>
    </source>
</evidence>